<dbReference type="PANTHER" id="PTHR43738:SF1">
    <property type="entry name" value="HEMIN TRANSPORT SYSTEM PERMEASE PROTEIN HRTB-RELATED"/>
    <property type="match status" value="1"/>
</dbReference>
<reference evidence="11 12" key="1">
    <citation type="submission" date="2020-08" db="EMBL/GenBank/DDBJ databases">
        <title>Sequencing the genomes of 1000 actinobacteria strains.</title>
        <authorList>
            <person name="Klenk H.-P."/>
        </authorList>
    </citation>
    <scope>NUCLEOTIDE SEQUENCE [LARGE SCALE GENOMIC DNA]</scope>
    <source>
        <strain evidence="11 12">DSM 23974</strain>
    </source>
</reference>
<keyword evidence="6 8" id="KW-0472">Membrane</keyword>
<dbReference type="AlphaFoldDB" id="A0A7W7GPD4"/>
<evidence type="ECO:0000256" key="4">
    <source>
        <dbReference type="ARBA" id="ARBA00022692"/>
    </source>
</evidence>
<evidence type="ECO:0000256" key="7">
    <source>
        <dbReference type="ARBA" id="ARBA00038076"/>
    </source>
</evidence>
<dbReference type="InterPro" id="IPR003838">
    <property type="entry name" value="ABC3_permease_C"/>
</dbReference>
<keyword evidence="2" id="KW-0813">Transport</keyword>
<evidence type="ECO:0000259" key="10">
    <source>
        <dbReference type="Pfam" id="PF12704"/>
    </source>
</evidence>
<proteinExistence type="inferred from homology"/>
<evidence type="ECO:0000256" key="3">
    <source>
        <dbReference type="ARBA" id="ARBA00022475"/>
    </source>
</evidence>
<dbReference type="RefSeq" id="WP_158496461.1">
    <property type="nucleotide sequence ID" value="NZ_JACHNA010000001.1"/>
</dbReference>
<evidence type="ECO:0000259" key="9">
    <source>
        <dbReference type="Pfam" id="PF02687"/>
    </source>
</evidence>
<feature type="domain" description="ABC3 transporter permease C-terminal" evidence="9">
    <location>
        <begin position="249"/>
        <end position="357"/>
    </location>
</feature>
<keyword evidence="4 8" id="KW-0812">Transmembrane</keyword>
<organism evidence="11 12">
    <name type="scientific">Micrococcus cohnii</name>
    <dbReference type="NCBI Taxonomy" id="993416"/>
    <lineage>
        <taxon>Bacteria</taxon>
        <taxon>Bacillati</taxon>
        <taxon>Actinomycetota</taxon>
        <taxon>Actinomycetes</taxon>
        <taxon>Micrococcales</taxon>
        <taxon>Micrococcaceae</taxon>
        <taxon>Micrococcus</taxon>
    </lineage>
</organism>
<dbReference type="Pfam" id="PF02687">
    <property type="entry name" value="FtsX"/>
    <property type="match status" value="1"/>
</dbReference>
<dbReference type="PANTHER" id="PTHR43738">
    <property type="entry name" value="ABC TRANSPORTER, MEMBRANE PROTEIN"/>
    <property type="match status" value="1"/>
</dbReference>
<keyword evidence="3" id="KW-1003">Cell membrane</keyword>
<evidence type="ECO:0000256" key="1">
    <source>
        <dbReference type="ARBA" id="ARBA00004651"/>
    </source>
</evidence>
<keyword evidence="5 8" id="KW-1133">Transmembrane helix</keyword>
<comment type="subcellular location">
    <subcellularLocation>
        <location evidence="1">Cell membrane</location>
        <topology evidence="1">Multi-pass membrane protein</topology>
    </subcellularLocation>
</comment>
<dbReference type="InterPro" id="IPR025857">
    <property type="entry name" value="MacB_PCD"/>
</dbReference>
<name>A0A7W7GPD4_9MICC</name>
<dbReference type="InterPro" id="IPR051125">
    <property type="entry name" value="ABC-4/HrtB_transporter"/>
</dbReference>
<comment type="similarity">
    <text evidence="7">Belongs to the ABC-4 integral membrane protein family.</text>
</comment>
<dbReference type="Pfam" id="PF12704">
    <property type="entry name" value="MacB_PCD"/>
    <property type="match status" value="1"/>
</dbReference>
<protein>
    <submittedName>
        <fullName evidence="11">Putative ABC transport system permease protein</fullName>
    </submittedName>
</protein>
<sequence length="364" mass="36546">MFLALRDLRFATGRFALMGAVVALISLLLVMLSGLTAGLGGQNTGALDRLASQGVQRLAFGSPSGQGPEASFAQSEVTSAELEAWRQADGVASADPLGVAQGRASTEEGIAPVALIGVAPDGADAPSGLAEGEVVIGQEIAEQLHVGVGDTVALSGAQVRVGAIEPTEYHSHTPVMWLSLTDWQEASHAGQDVVGTALTVRLQAGPGSAESATNAADQAAGTVSTTVTDAYSALPAYSSENGSLMTMQGFLYAIAALVTIAFLSIWTVQRTREIAVLKALGGSTGWVLRDALVQAGIVLSVGVLVGAAAAAGLGALASQAVPFTVDLATVLVPAAGMIALGMLGATLAVVRAVRIDPLLALGGN</sequence>
<keyword evidence="12" id="KW-1185">Reference proteome</keyword>
<gene>
    <name evidence="11" type="ORF">HDA30_001386</name>
</gene>
<evidence type="ECO:0000313" key="12">
    <source>
        <dbReference type="Proteomes" id="UP000540191"/>
    </source>
</evidence>
<evidence type="ECO:0000256" key="8">
    <source>
        <dbReference type="SAM" id="Phobius"/>
    </source>
</evidence>
<accession>A0A7W7GPD4</accession>
<feature type="transmembrane region" description="Helical" evidence="8">
    <location>
        <begin position="297"/>
        <end position="321"/>
    </location>
</feature>
<comment type="caution">
    <text evidence="11">The sequence shown here is derived from an EMBL/GenBank/DDBJ whole genome shotgun (WGS) entry which is preliminary data.</text>
</comment>
<dbReference type="Proteomes" id="UP000540191">
    <property type="component" value="Unassembled WGS sequence"/>
</dbReference>
<feature type="domain" description="MacB-like periplasmic core" evidence="10">
    <location>
        <begin position="28"/>
        <end position="205"/>
    </location>
</feature>
<feature type="transmembrane region" description="Helical" evidence="8">
    <location>
        <begin position="327"/>
        <end position="350"/>
    </location>
</feature>
<dbReference type="EMBL" id="JACHNA010000001">
    <property type="protein sequence ID" value="MBB4735878.1"/>
    <property type="molecule type" value="Genomic_DNA"/>
</dbReference>
<evidence type="ECO:0000256" key="6">
    <source>
        <dbReference type="ARBA" id="ARBA00023136"/>
    </source>
</evidence>
<feature type="transmembrane region" description="Helical" evidence="8">
    <location>
        <begin position="249"/>
        <end position="268"/>
    </location>
</feature>
<evidence type="ECO:0000313" key="11">
    <source>
        <dbReference type="EMBL" id="MBB4735878.1"/>
    </source>
</evidence>
<evidence type="ECO:0000256" key="5">
    <source>
        <dbReference type="ARBA" id="ARBA00022989"/>
    </source>
</evidence>
<dbReference type="GO" id="GO:0005886">
    <property type="term" value="C:plasma membrane"/>
    <property type="evidence" value="ECO:0007669"/>
    <property type="project" value="UniProtKB-SubCell"/>
</dbReference>
<evidence type="ECO:0000256" key="2">
    <source>
        <dbReference type="ARBA" id="ARBA00022448"/>
    </source>
</evidence>